<evidence type="ECO:0000313" key="2">
    <source>
        <dbReference type="EMBL" id="BBZ38887.1"/>
    </source>
</evidence>
<organism evidence="2 3">
    <name type="scientific">Mycobacterium conspicuum</name>
    <dbReference type="NCBI Taxonomy" id="44010"/>
    <lineage>
        <taxon>Bacteria</taxon>
        <taxon>Bacillati</taxon>
        <taxon>Actinomycetota</taxon>
        <taxon>Actinomycetes</taxon>
        <taxon>Mycobacteriales</taxon>
        <taxon>Mycobacteriaceae</taxon>
        <taxon>Mycobacterium</taxon>
    </lineage>
</organism>
<sequence>MTNRLRIVSTINAVVVLVRRKGVGMGAVIMLGTLLGLIIVIFGLVCYFDPEARRRSGQETTS</sequence>
<keyword evidence="1" id="KW-0812">Transmembrane</keyword>
<protein>
    <submittedName>
        <fullName evidence="2">Uncharacterized protein</fullName>
    </submittedName>
</protein>
<keyword evidence="1" id="KW-1133">Transmembrane helix</keyword>
<keyword evidence="3" id="KW-1185">Reference proteome</keyword>
<keyword evidence="1" id="KW-0472">Membrane</keyword>
<gene>
    <name evidence="2" type="ORF">MCNS_19500</name>
</gene>
<dbReference type="Proteomes" id="UP000467385">
    <property type="component" value="Chromosome"/>
</dbReference>
<dbReference type="EMBL" id="AP022613">
    <property type="protein sequence ID" value="BBZ38887.1"/>
    <property type="molecule type" value="Genomic_DNA"/>
</dbReference>
<name>A0A7I7YBF7_9MYCO</name>
<feature type="transmembrane region" description="Helical" evidence="1">
    <location>
        <begin position="27"/>
        <end position="48"/>
    </location>
</feature>
<accession>A0A7I7YBF7</accession>
<evidence type="ECO:0000313" key="3">
    <source>
        <dbReference type="Proteomes" id="UP000467385"/>
    </source>
</evidence>
<dbReference type="AlphaFoldDB" id="A0A7I7YBF7"/>
<reference evidence="2 3" key="1">
    <citation type="journal article" date="2019" name="Emerg. Microbes Infect.">
        <title>Comprehensive subspecies identification of 175 nontuberculous mycobacteria species based on 7547 genomic profiles.</title>
        <authorList>
            <person name="Matsumoto Y."/>
            <person name="Kinjo T."/>
            <person name="Motooka D."/>
            <person name="Nabeya D."/>
            <person name="Jung N."/>
            <person name="Uechi K."/>
            <person name="Horii T."/>
            <person name="Iida T."/>
            <person name="Fujita J."/>
            <person name="Nakamura S."/>
        </authorList>
    </citation>
    <scope>NUCLEOTIDE SEQUENCE [LARGE SCALE GENOMIC DNA]</scope>
    <source>
        <strain evidence="2 3">JCM 14738</strain>
    </source>
</reference>
<proteinExistence type="predicted"/>
<evidence type="ECO:0000256" key="1">
    <source>
        <dbReference type="SAM" id="Phobius"/>
    </source>
</evidence>